<sequence length="304" mass="33603">MSPVRTVCAGGGVLWRHTAAGKVEVAVVHRPRYGDWSLPKGKAHDGELMVTTAYREVLEETGYSARVGRHLATVRYELKTGAQKKVAYWSMQMTTGRFQVNRETDDLQWLTPERAQRTVSYPADRKVLETFAEHPAEQLHELIVVRHAKAGRRSRFSGDDSDRPLDGVGEQQAEALVPLLGLYGVHHLYAADRLRCVQTLTPLAQELRTDIHVERALTEEAFAADPDAAYARLRELAAPVVGARAVCSQGRTIAPLLGRWAGDAGIELPPSRNRKGSVWILTLRGDTLIQADHIPSPLAGKNEL</sequence>
<dbReference type="RefSeq" id="WP_105942925.1">
    <property type="nucleotide sequence ID" value="NZ_CP027433.1"/>
</dbReference>
<dbReference type="GO" id="GO:0016787">
    <property type="term" value="F:hydrolase activity"/>
    <property type="evidence" value="ECO:0007669"/>
    <property type="project" value="UniProtKB-KW"/>
</dbReference>
<dbReference type="InterPro" id="IPR013078">
    <property type="entry name" value="His_Pase_superF_clade-1"/>
</dbReference>
<dbReference type="InterPro" id="IPR020084">
    <property type="entry name" value="NUDIX_hydrolase_CS"/>
</dbReference>
<evidence type="ECO:0000259" key="2">
    <source>
        <dbReference type="PROSITE" id="PS51462"/>
    </source>
</evidence>
<evidence type="ECO:0000256" key="1">
    <source>
        <dbReference type="ARBA" id="ARBA00022801"/>
    </source>
</evidence>
<dbReference type="PROSITE" id="PS51462">
    <property type="entry name" value="NUDIX"/>
    <property type="match status" value="1"/>
</dbReference>
<gene>
    <name evidence="3" type="ORF">C6V83_14110</name>
</gene>
<dbReference type="Pfam" id="PF00293">
    <property type="entry name" value="NUDIX"/>
    <property type="match status" value="1"/>
</dbReference>
<keyword evidence="1 3" id="KW-0378">Hydrolase</keyword>
<protein>
    <submittedName>
        <fullName evidence="3">NUDIX hydrolase</fullName>
    </submittedName>
</protein>
<dbReference type="KEGG" id="git:C6V83_14110"/>
<organism evidence="3 4">
    <name type="scientific">Gordonia iterans</name>
    <dbReference type="NCBI Taxonomy" id="1004901"/>
    <lineage>
        <taxon>Bacteria</taxon>
        <taxon>Bacillati</taxon>
        <taxon>Actinomycetota</taxon>
        <taxon>Actinomycetes</taxon>
        <taxon>Mycobacteriales</taxon>
        <taxon>Gordoniaceae</taxon>
        <taxon>Gordonia</taxon>
    </lineage>
</organism>
<dbReference type="InterPro" id="IPR015797">
    <property type="entry name" value="NUDIX_hydrolase-like_dom_sf"/>
</dbReference>
<evidence type="ECO:0000313" key="3">
    <source>
        <dbReference type="EMBL" id="AVM01215.1"/>
    </source>
</evidence>
<keyword evidence="4" id="KW-1185">Reference proteome</keyword>
<dbReference type="PANTHER" id="PTHR43222:SF9">
    <property type="entry name" value="8-OXO-(D)GTP PHOSPHATASE"/>
    <property type="match status" value="1"/>
</dbReference>
<evidence type="ECO:0000313" key="4">
    <source>
        <dbReference type="Proteomes" id="UP000239814"/>
    </source>
</evidence>
<dbReference type="Gene3D" id="3.40.50.1240">
    <property type="entry name" value="Phosphoglycerate mutase-like"/>
    <property type="match status" value="1"/>
</dbReference>
<dbReference type="AlphaFoldDB" id="A0A2S0KHQ2"/>
<dbReference type="Pfam" id="PF00300">
    <property type="entry name" value="His_Phos_1"/>
    <property type="match status" value="1"/>
</dbReference>
<dbReference type="InterPro" id="IPR000086">
    <property type="entry name" value="NUDIX_hydrolase_dom"/>
</dbReference>
<dbReference type="SMART" id="SM00855">
    <property type="entry name" value="PGAM"/>
    <property type="match status" value="1"/>
</dbReference>
<proteinExistence type="predicted"/>
<dbReference type="OrthoDB" id="4287477at2"/>
<feature type="domain" description="Nudix hydrolase" evidence="2">
    <location>
        <begin position="4"/>
        <end position="133"/>
    </location>
</feature>
<dbReference type="PANTHER" id="PTHR43222">
    <property type="entry name" value="NUDIX HYDROLASE 23"/>
    <property type="match status" value="1"/>
</dbReference>
<name>A0A2S0KHQ2_9ACTN</name>
<dbReference type="Gene3D" id="3.90.79.10">
    <property type="entry name" value="Nucleoside Triphosphate Pyrophosphohydrolase"/>
    <property type="match status" value="1"/>
</dbReference>
<accession>A0A2S0KHQ2</accession>
<dbReference type="PROSITE" id="PS00893">
    <property type="entry name" value="NUDIX_BOX"/>
    <property type="match status" value="1"/>
</dbReference>
<dbReference type="CDD" id="cd03673">
    <property type="entry name" value="NUDIX_Ap6A_hydrolase"/>
    <property type="match status" value="1"/>
</dbReference>
<reference evidence="3 4" key="1">
    <citation type="submission" date="2018-03" db="EMBL/GenBank/DDBJ databases">
        <title>Characteristics and genome of n-alkane degrading marine bacteria Gordonia iterans isolated from crude oil contaminated in Tae-an, South Korea.</title>
        <authorList>
            <person name="Lee S.-S."/>
            <person name="Kim H."/>
        </authorList>
    </citation>
    <scope>NUCLEOTIDE SEQUENCE [LARGE SCALE GENOMIC DNA]</scope>
    <source>
        <strain evidence="3 4">Co17</strain>
    </source>
</reference>
<dbReference type="Proteomes" id="UP000239814">
    <property type="component" value="Chromosome"/>
</dbReference>
<dbReference type="CDD" id="cd07067">
    <property type="entry name" value="HP_PGM_like"/>
    <property type="match status" value="1"/>
</dbReference>
<dbReference type="EMBL" id="CP027433">
    <property type="protein sequence ID" value="AVM01215.1"/>
    <property type="molecule type" value="Genomic_DNA"/>
</dbReference>
<dbReference type="InterPro" id="IPR029033">
    <property type="entry name" value="His_PPase_superfam"/>
</dbReference>
<dbReference type="SUPFAM" id="SSF55811">
    <property type="entry name" value="Nudix"/>
    <property type="match status" value="1"/>
</dbReference>
<dbReference type="SUPFAM" id="SSF53254">
    <property type="entry name" value="Phosphoglycerate mutase-like"/>
    <property type="match status" value="1"/>
</dbReference>